<keyword evidence="5" id="KW-0224">Dipeptidase</keyword>
<dbReference type="InterPro" id="IPR005320">
    <property type="entry name" value="Peptidase_S51"/>
</dbReference>
<dbReference type="EC" id="3.4.13.21" evidence="5"/>
<dbReference type="GeneID" id="76197269"/>
<evidence type="ECO:0000256" key="4">
    <source>
        <dbReference type="ARBA" id="ARBA00022825"/>
    </source>
</evidence>
<dbReference type="Gene3D" id="3.40.50.880">
    <property type="match status" value="1"/>
</dbReference>
<dbReference type="AlphaFoldDB" id="A0A0K2YAM5"/>
<dbReference type="SUPFAM" id="SSF52317">
    <property type="entry name" value="Class I glutamine amidotransferase-like"/>
    <property type="match status" value="1"/>
</dbReference>
<dbReference type="GO" id="GO:0016805">
    <property type="term" value="F:dipeptidase activity"/>
    <property type="evidence" value="ECO:0007669"/>
    <property type="project" value="UniProtKB-KW"/>
</dbReference>
<dbReference type="PANTHER" id="PTHR20842:SF0">
    <property type="entry name" value="ALPHA-ASPARTYL DIPEPTIDASE"/>
    <property type="match status" value="1"/>
</dbReference>
<dbReference type="InterPro" id="IPR029062">
    <property type="entry name" value="Class_I_gatase-like"/>
</dbReference>
<protein>
    <submittedName>
        <fullName evidence="5">Alpha-aspartyl dipeptidase Peptidase E</fullName>
        <ecNumber evidence="5">3.4.13.21</ecNumber>
    </submittedName>
</protein>
<sequence>MGGNGFKLLAGLYQHNLLGVIKKRVQVGVSYLSWSAGSLVATPSIHTTGMPLTPPSLEALNLVDYQINLHFPTGLKTTRARAVKRG</sequence>
<dbReference type="GO" id="GO:0008236">
    <property type="term" value="F:serine-type peptidase activity"/>
    <property type="evidence" value="ECO:0007669"/>
    <property type="project" value="UniProtKB-KW"/>
</dbReference>
<dbReference type="PANTHER" id="PTHR20842">
    <property type="entry name" value="PROTEASE S51 ALPHA-ASPARTYL DIPEPTIDASE"/>
    <property type="match status" value="1"/>
</dbReference>
<accession>A0A0K2YAM5</accession>
<reference evidence="6" key="1">
    <citation type="submission" date="2014-12" db="EMBL/GenBank/DDBJ databases">
        <authorList>
            <person name="Smet A."/>
        </authorList>
    </citation>
    <scope>NUCLEOTIDE SEQUENCE [LARGE SCALE GENOMIC DNA]</scope>
</reference>
<dbReference type="EMBL" id="CDMK01000002">
    <property type="protein sequence ID" value="CRI34754.1"/>
    <property type="molecule type" value="Genomic_DNA"/>
</dbReference>
<keyword evidence="2" id="KW-0645">Protease</keyword>
<keyword evidence="4" id="KW-0720">Serine protease</keyword>
<name>A0A0K2YAM5_HELHE</name>
<evidence type="ECO:0000256" key="3">
    <source>
        <dbReference type="ARBA" id="ARBA00022801"/>
    </source>
</evidence>
<proteinExistence type="inferred from homology"/>
<evidence type="ECO:0000313" key="5">
    <source>
        <dbReference type="EMBL" id="CRI34754.1"/>
    </source>
</evidence>
<gene>
    <name evidence="5" type="ORF">HHE01_05550</name>
</gene>
<keyword evidence="3 5" id="KW-0378">Hydrolase</keyword>
<keyword evidence="6" id="KW-1185">Reference proteome</keyword>
<dbReference type="Pfam" id="PF03575">
    <property type="entry name" value="Peptidase_S51"/>
    <property type="match status" value="1"/>
</dbReference>
<evidence type="ECO:0000313" key="6">
    <source>
        <dbReference type="Proteomes" id="UP000046090"/>
    </source>
</evidence>
<evidence type="ECO:0000256" key="1">
    <source>
        <dbReference type="ARBA" id="ARBA00006534"/>
    </source>
</evidence>
<dbReference type="RefSeq" id="WP_015107173.1">
    <property type="nucleotide sequence ID" value="NZ_CDMK01000002.1"/>
</dbReference>
<evidence type="ECO:0000256" key="2">
    <source>
        <dbReference type="ARBA" id="ARBA00022670"/>
    </source>
</evidence>
<dbReference type="Proteomes" id="UP000046090">
    <property type="component" value="Unassembled WGS sequence"/>
</dbReference>
<organism evidence="5 6">
    <name type="scientific">Helicobacter heilmannii</name>
    <dbReference type="NCBI Taxonomy" id="35817"/>
    <lineage>
        <taxon>Bacteria</taxon>
        <taxon>Pseudomonadati</taxon>
        <taxon>Campylobacterota</taxon>
        <taxon>Epsilonproteobacteria</taxon>
        <taxon>Campylobacterales</taxon>
        <taxon>Helicobacteraceae</taxon>
        <taxon>Helicobacter</taxon>
    </lineage>
</organism>
<comment type="similarity">
    <text evidence="1">Belongs to the peptidase S51 family.</text>
</comment>
<dbReference type="GO" id="GO:0006508">
    <property type="term" value="P:proteolysis"/>
    <property type="evidence" value="ECO:0007669"/>
    <property type="project" value="UniProtKB-KW"/>
</dbReference>